<accession>A0A2V2ND67</accession>
<feature type="domain" description="DAC" evidence="7">
    <location>
        <begin position="372"/>
        <end position="532"/>
    </location>
</feature>
<dbReference type="InterPro" id="IPR003390">
    <property type="entry name" value="DNA_integrity_scan_DisA_N"/>
</dbReference>
<evidence type="ECO:0000256" key="3">
    <source>
        <dbReference type="ARBA" id="ARBA00022695"/>
    </source>
</evidence>
<dbReference type="GO" id="GO:0030145">
    <property type="term" value="F:manganese ion binding"/>
    <property type="evidence" value="ECO:0007669"/>
    <property type="project" value="UniProtKB-UniRule"/>
</dbReference>
<dbReference type="Proteomes" id="UP000245657">
    <property type="component" value="Unassembled WGS sequence"/>
</dbReference>
<dbReference type="InterPro" id="IPR013767">
    <property type="entry name" value="PAS_fold"/>
</dbReference>
<comment type="similarity">
    <text evidence="6">Belongs to the adenylate cyclase family. DacZ subfamily.</text>
</comment>
<name>A0A2V2ND67_9EURY</name>
<keyword evidence="6" id="KW-0464">Manganese</keyword>
<keyword evidence="4 6" id="KW-0547">Nucleotide-binding</keyword>
<evidence type="ECO:0000259" key="7">
    <source>
        <dbReference type="PROSITE" id="PS51794"/>
    </source>
</evidence>
<dbReference type="Pfam" id="PF02457">
    <property type="entry name" value="DAC"/>
    <property type="match status" value="1"/>
</dbReference>
<evidence type="ECO:0000313" key="9">
    <source>
        <dbReference type="Proteomes" id="UP000245657"/>
    </source>
</evidence>
<comment type="caution">
    <text evidence="8">The sequence shown here is derived from an EMBL/GenBank/DDBJ whole genome shotgun (WGS) entry which is preliminary data.</text>
</comment>
<dbReference type="InterPro" id="IPR000014">
    <property type="entry name" value="PAS"/>
</dbReference>
<dbReference type="Gene3D" id="3.30.450.20">
    <property type="entry name" value="PAS domain"/>
    <property type="match status" value="2"/>
</dbReference>
<evidence type="ECO:0000256" key="6">
    <source>
        <dbReference type="HAMAP-Rule" id="MF_00840"/>
    </source>
</evidence>
<dbReference type="SMART" id="SM00091">
    <property type="entry name" value="PAS"/>
    <property type="match status" value="1"/>
</dbReference>
<keyword evidence="5 6" id="KW-0067">ATP-binding</keyword>
<evidence type="ECO:0000256" key="4">
    <source>
        <dbReference type="ARBA" id="ARBA00022741"/>
    </source>
</evidence>
<comment type="cofactor">
    <cofactor evidence="6">
        <name>Mn(2+)</name>
        <dbReference type="ChEBI" id="CHEBI:29035"/>
    </cofactor>
</comment>
<dbReference type="PROSITE" id="PS51794">
    <property type="entry name" value="DAC"/>
    <property type="match status" value="1"/>
</dbReference>
<dbReference type="CDD" id="cd00130">
    <property type="entry name" value="PAS"/>
    <property type="match status" value="2"/>
</dbReference>
<dbReference type="AlphaFoldDB" id="A0A2V2ND67"/>
<reference evidence="8 9" key="1">
    <citation type="submission" date="2018-05" db="EMBL/GenBank/DDBJ databases">
        <title>Draft genome of Methanospirillum lacunae Ki8-1.</title>
        <authorList>
            <person name="Dueholm M.S."/>
            <person name="Nielsen P.H."/>
            <person name="Bakmann L.F."/>
            <person name="Otzen D.E."/>
        </authorList>
    </citation>
    <scope>NUCLEOTIDE SEQUENCE [LARGE SCALE GENOMIC DNA]</scope>
    <source>
        <strain evidence="8 9">Ki8-1</strain>
    </source>
</reference>
<dbReference type="InterPro" id="IPR035965">
    <property type="entry name" value="PAS-like_dom_sf"/>
</dbReference>
<dbReference type="Gene3D" id="3.40.1700.10">
    <property type="entry name" value="DNA integrity scanning protein, DisA, N-terminal domain"/>
    <property type="match status" value="1"/>
</dbReference>
<comment type="catalytic activity">
    <reaction evidence="1 6">
        <text>2 ATP = 3',3'-c-di-AMP + 2 diphosphate</text>
        <dbReference type="Rhea" id="RHEA:35655"/>
        <dbReference type="ChEBI" id="CHEBI:30616"/>
        <dbReference type="ChEBI" id="CHEBI:33019"/>
        <dbReference type="ChEBI" id="CHEBI:71500"/>
        <dbReference type="EC" id="2.7.7.85"/>
    </reaction>
</comment>
<dbReference type="GO" id="GO:0106408">
    <property type="term" value="F:diadenylate cyclase activity"/>
    <property type="evidence" value="ECO:0007669"/>
    <property type="project" value="UniProtKB-EC"/>
</dbReference>
<gene>
    <name evidence="6" type="primary">dacZ</name>
    <name evidence="8" type="ORF">DK846_05315</name>
</gene>
<dbReference type="InterPro" id="IPR036888">
    <property type="entry name" value="DNA_integrity_DisA_N_sf"/>
</dbReference>
<dbReference type="PANTHER" id="PTHR34185">
    <property type="entry name" value="DIADENYLATE CYCLASE"/>
    <property type="match status" value="1"/>
</dbReference>
<dbReference type="SUPFAM" id="SSF55785">
    <property type="entry name" value="PYP-like sensor domain (PAS domain)"/>
    <property type="match status" value="2"/>
</dbReference>
<dbReference type="Pfam" id="PF00989">
    <property type="entry name" value="PAS"/>
    <property type="match status" value="1"/>
</dbReference>
<dbReference type="GeneID" id="97549972"/>
<keyword evidence="3 6" id="KW-0548">Nucleotidyltransferase</keyword>
<proteinExistence type="inferred from homology"/>
<dbReference type="InterPro" id="IPR050338">
    <property type="entry name" value="DisA"/>
</dbReference>
<evidence type="ECO:0000256" key="1">
    <source>
        <dbReference type="ARBA" id="ARBA00000877"/>
    </source>
</evidence>
<dbReference type="GO" id="GO:0004016">
    <property type="term" value="F:adenylate cyclase activity"/>
    <property type="evidence" value="ECO:0007669"/>
    <property type="project" value="UniProtKB-UniRule"/>
</dbReference>
<keyword evidence="9" id="KW-1185">Reference proteome</keyword>
<dbReference type="NCBIfam" id="TIGR00229">
    <property type="entry name" value="sensory_box"/>
    <property type="match status" value="1"/>
</dbReference>
<dbReference type="RefSeq" id="WP_109967897.1">
    <property type="nucleotide sequence ID" value="NZ_CP176093.1"/>
</dbReference>
<dbReference type="PANTHER" id="PTHR34185:SF1">
    <property type="entry name" value="DIADENYLATE CYCLASE"/>
    <property type="match status" value="1"/>
</dbReference>
<dbReference type="EC" id="2.7.7.85" evidence="6"/>
<dbReference type="Pfam" id="PF13426">
    <property type="entry name" value="PAS_9"/>
    <property type="match status" value="1"/>
</dbReference>
<organism evidence="8 9">
    <name type="scientific">Methanospirillum lacunae</name>
    <dbReference type="NCBI Taxonomy" id="668570"/>
    <lineage>
        <taxon>Archaea</taxon>
        <taxon>Methanobacteriati</taxon>
        <taxon>Methanobacteriota</taxon>
        <taxon>Stenosarchaea group</taxon>
        <taxon>Methanomicrobia</taxon>
        <taxon>Methanomicrobiales</taxon>
        <taxon>Methanospirillaceae</taxon>
        <taxon>Methanospirillum</taxon>
    </lineage>
</organism>
<keyword evidence="2 6" id="KW-0808">Transferase</keyword>
<dbReference type="GO" id="GO:0005524">
    <property type="term" value="F:ATP binding"/>
    <property type="evidence" value="ECO:0007669"/>
    <property type="project" value="UniProtKB-UniRule"/>
</dbReference>
<sequence>MIRVLLIHGPGGDILVSDLTGQMEVDLVQAASLQAGKVQDARIAFDIILVPGPGYPGSTEPTHSLDLIQWNHDVRSRGDSSVFLLYNVIDSSLVVTDVTAGITIISPGQAASRSLISSIRQASNRGRLERSFRTGYDLQRRIIASMPLAYFYVEDGKITDFNQACLNLLGRSSDQIKGLHISDLLSSDEESGTRYEASLITPEGPIPVSVFILHRDSDVSSGIIFLEDRREPEELKARLRETERECREKLWLSETLVLKMDPDGVITFANNATLRCFGYMDLGLEGDHISMLLPPGVDHESVAPLNLFLGVANESEPTAIHIMEHQRRDGGKIYIAWTTKAYYTPSGELTGLLCIGTDMTDQTPEGEGRISTRIWRDRVIEGTDITPEVFDAILQACIEIAREGREGKPVGTAFLVGDRDGVMARSRQLILNPFYGHPADMRTVIKKDVREMLKEYALLDGAFVVSGDGMLEAAGRYITVDASQASLPKGMGTRHSSTAAITTVTRTVGFVVSESGGRVSVIKDGKIVKVIG</sequence>
<dbReference type="HAMAP" id="MF_00840">
    <property type="entry name" value="DacZ"/>
    <property type="match status" value="1"/>
</dbReference>
<evidence type="ECO:0000256" key="2">
    <source>
        <dbReference type="ARBA" id="ARBA00022679"/>
    </source>
</evidence>
<dbReference type="InterPro" id="IPR014499">
    <property type="entry name" value="DAC_DacZ"/>
</dbReference>
<dbReference type="SUPFAM" id="SSF143597">
    <property type="entry name" value="YojJ-like"/>
    <property type="match status" value="1"/>
</dbReference>
<evidence type="ECO:0000313" key="8">
    <source>
        <dbReference type="EMBL" id="PWR73243.1"/>
    </source>
</evidence>
<comment type="function">
    <text evidence="6">Diadenylate cyclase that catalyzes the condensation of 2 ATP molecules into cyclic di-AMP (c-di-AMP). c-di-AMP is a second messenger for intracellular signal transduction involved in the control of important regulatory processes such as osmoregulation.</text>
</comment>
<dbReference type="OrthoDB" id="85944at2157"/>
<dbReference type="GO" id="GO:0006355">
    <property type="term" value="P:regulation of DNA-templated transcription"/>
    <property type="evidence" value="ECO:0007669"/>
    <property type="project" value="InterPro"/>
</dbReference>
<dbReference type="EMBL" id="QGMY01000003">
    <property type="protein sequence ID" value="PWR73243.1"/>
    <property type="molecule type" value="Genomic_DNA"/>
</dbReference>
<protein>
    <recommendedName>
        <fullName evidence="6">Diadenylate cyclase</fullName>
        <shortName evidence="6">DAC</shortName>
        <ecNumber evidence="6">2.7.7.85</ecNumber>
    </recommendedName>
    <alternativeName>
        <fullName evidence="6">Cyclic-di-AMP synthase</fullName>
        <shortName evidence="6">c-di-AMP synthase</shortName>
    </alternativeName>
</protein>
<evidence type="ECO:0000256" key="5">
    <source>
        <dbReference type="ARBA" id="ARBA00022840"/>
    </source>
</evidence>